<feature type="domain" description="GmrSD restriction endonucleases N-terminal" evidence="1">
    <location>
        <begin position="10"/>
        <end position="220"/>
    </location>
</feature>
<evidence type="ECO:0000259" key="1">
    <source>
        <dbReference type="Pfam" id="PF03235"/>
    </source>
</evidence>
<dbReference type="Proteomes" id="UP000184386">
    <property type="component" value="Unassembled WGS sequence"/>
</dbReference>
<name>A0A1M6YAC2_9FIRM</name>
<sequence>MNNDIYSFYELIEKYNVKVPIIQRDYAQGREKNVIICENFLKALKVNIISSRPINLDFIYGNVEGDVFLPLDGQQRLTTLFLLHWYAFVKDVNDDQTRDILKKFSYETRLSSRRFCEALLDNCISVDDLNTSISKQILDSKWFFISWKYDTTIRAMMRTIDIIHSVFRDMDNIWDALVNRKNVIFHLLVLENFGLSDDLYIKMNARGRLLTPFENLKAEIQDKALKEKWEETREEIKKFSYKIDGAWTQFLWNNFKKNNSVDNAHMNFMTAIVMAKLSTGQLLRGLERIDVIRKLNDNNTDRELINYIDQETFKYIYDSYELYCELFESRSLPPLNIEMWRHNPESNLLYQILLGYNTSYTHKVLFYAQTEYLLENKTIIQEKYEEWMRVVRNIVSRADITADGKRNDIVRSPETFYGAINLISELATGCNDIYKYLDENAISSSFAREQVREEIIKAKIINRNPEQKILLFRTEDNELLRGKIRFALECANYKQYINEIDFELLEKVQNVFKKHFDRELDNHNLEFDKFRRTMLTIEVNGKYQFYNYWWSYWNAGEAEKRKLFPLFREVEYFINIDEFKPYFKELVFQLISKSYDEIISGFVKPDNMENWQYRLIKEEKLIFNCDSKYIAISHDRTYCYLLKSKRPSDTDGSKIIR</sequence>
<evidence type="ECO:0000313" key="3">
    <source>
        <dbReference type="Proteomes" id="UP000184386"/>
    </source>
</evidence>
<dbReference type="RefSeq" id="WP_073278909.1">
    <property type="nucleotide sequence ID" value="NZ_FRAC01000024.1"/>
</dbReference>
<dbReference type="InterPro" id="IPR004919">
    <property type="entry name" value="GmrSD_N"/>
</dbReference>
<organism evidence="2 3">
    <name type="scientific">Anaerocolumna jejuensis DSM 15929</name>
    <dbReference type="NCBI Taxonomy" id="1121322"/>
    <lineage>
        <taxon>Bacteria</taxon>
        <taxon>Bacillati</taxon>
        <taxon>Bacillota</taxon>
        <taxon>Clostridia</taxon>
        <taxon>Lachnospirales</taxon>
        <taxon>Lachnospiraceae</taxon>
        <taxon>Anaerocolumna</taxon>
    </lineage>
</organism>
<evidence type="ECO:0000313" key="2">
    <source>
        <dbReference type="EMBL" id="SHL14955.1"/>
    </source>
</evidence>
<dbReference type="Pfam" id="PF03235">
    <property type="entry name" value="GmrSD_N"/>
    <property type="match status" value="1"/>
</dbReference>
<dbReference type="OrthoDB" id="9798761at2"/>
<proteinExistence type="predicted"/>
<reference evidence="2 3" key="1">
    <citation type="submission" date="2016-11" db="EMBL/GenBank/DDBJ databases">
        <authorList>
            <person name="Jaros S."/>
            <person name="Januszkiewicz K."/>
            <person name="Wedrychowicz H."/>
        </authorList>
    </citation>
    <scope>NUCLEOTIDE SEQUENCE [LARGE SCALE GENOMIC DNA]</scope>
    <source>
        <strain evidence="2 3">DSM 15929</strain>
    </source>
</reference>
<gene>
    <name evidence="2" type="ORF">SAMN02745136_04214</name>
</gene>
<protein>
    <recommendedName>
        <fullName evidence="1">GmrSD restriction endonucleases N-terminal domain-containing protein</fullName>
    </recommendedName>
</protein>
<dbReference type="AlphaFoldDB" id="A0A1M6YAC2"/>
<keyword evidence="3" id="KW-1185">Reference proteome</keyword>
<dbReference type="EMBL" id="FRAC01000024">
    <property type="protein sequence ID" value="SHL14955.1"/>
    <property type="molecule type" value="Genomic_DNA"/>
</dbReference>
<accession>A0A1M6YAC2</accession>
<dbReference type="STRING" id="1121322.SAMN02745136_04214"/>